<gene>
    <name evidence="11 13" type="primary">nhaA</name>
    <name evidence="13" type="ORF">KKR91_05075</name>
</gene>
<feature type="transmembrane region" description="Helical" evidence="11">
    <location>
        <begin position="355"/>
        <end position="378"/>
    </location>
</feature>
<accession>A0A975M7A0</accession>
<evidence type="ECO:0000313" key="13">
    <source>
        <dbReference type="EMBL" id="QWC10974.1"/>
    </source>
</evidence>
<evidence type="ECO:0000256" key="7">
    <source>
        <dbReference type="ARBA" id="ARBA00023053"/>
    </source>
</evidence>
<evidence type="ECO:0000256" key="11">
    <source>
        <dbReference type="HAMAP-Rule" id="MF_01844"/>
    </source>
</evidence>
<feature type="transmembrane region" description="Helical" evidence="11">
    <location>
        <begin position="134"/>
        <end position="158"/>
    </location>
</feature>
<evidence type="ECO:0000256" key="1">
    <source>
        <dbReference type="ARBA" id="ARBA00004429"/>
    </source>
</evidence>
<comment type="similarity">
    <text evidence="11">Belongs to the NhaA Na(+)/H(+) (TC 2.A.33) antiporter family.</text>
</comment>
<comment type="function">
    <text evidence="11">Na(+)/H(+) antiporter that extrudes sodium in exchange for external protons.</text>
</comment>
<dbReference type="Proteomes" id="UP000676885">
    <property type="component" value="Chromosome"/>
</dbReference>
<keyword evidence="2 11" id="KW-0813">Transport</keyword>
<keyword evidence="8 11" id="KW-0406">Ion transport</keyword>
<protein>
    <recommendedName>
        <fullName evidence="11">Na(+)/H(+) antiporter NhaA</fullName>
    </recommendedName>
    <alternativeName>
        <fullName evidence="11">Sodium/proton antiporter NhaA</fullName>
    </alternativeName>
</protein>
<keyword evidence="14" id="KW-1185">Reference proteome</keyword>
<keyword evidence="6 11" id="KW-1133">Transmembrane helix</keyword>
<keyword evidence="4 11" id="KW-1003">Cell membrane</keyword>
<feature type="transmembrane region" description="Helical" evidence="11">
    <location>
        <begin position="254"/>
        <end position="270"/>
    </location>
</feature>
<keyword evidence="7 11" id="KW-0915">Sodium</keyword>
<feature type="transmembrane region" description="Helical" evidence="11">
    <location>
        <begin position="195"/>
        <end position="219"/>
    </location>
</feature>
<feature type="region of interest" description="Disordered" evidence="12">
    <location>
        <begin position="1"/>
        <end position="37"/>
    </location>
</feature>
<evidence type="ECO:0000256" key="8">
    <source>
        <dbReference type="ARBA" id="ARBA00023065"/>
    </source>
</evidence>
<evidence type="ECO:0000256" key="2">
    <source>
        <dbReference type="ARBA" id="ARBA00022448"/>
    </source>
</evidence>
<dbReference type="InterPro" id="IPR004670">
    <property type="entry name" value="NhaA"/>
</dbReference>
<dbReference type="EMBL" id="CP076022">
    <property type="protein sequence ID" value="QWC10974.1"/>
    <property type="molecule type" value="Genomic_DNA"/>
</dbReference>
<dbReference type="InterPro" id="IPR023171">
    <property type="entry name" value="Na/H_antiporter_dom_sf"/>
</dbReference>
<keyword evidence="3 11" id="KW-0050">Antiport</keyword>
<evidence type="ECO:0000256" key="10">
    <source>
        <dbReference type="ARBA" id="ARBA00023201"/>
    </source>
</evidence>
<feature type="transmembrane region" description="Helical" evidence="11">
    <location>
        <begin position="58"/>
        <end position="75"/>
    </location>
</feature>
<evidence type="ECO:0000256" key="5">
    <source>
        <dbReference type="ARBA" id="ARBA00022692"/>
    </source>
</evidence>
<evidence type="ECO:0000256" key="9">
    <source>
        <dbReference type="ARBA" id="ARBA00023136"/>
    </source>
</evidence>
<feature type="compositionally biased region" description="Basic and acidic residues" evidence="12">
    <location>
        <begin position="1"/>
        <end position="21"/>
    </location>
</feature>
<dbReference type="GO" id="GO:0005886">
    <property type="term" value="C:plasma membrane"/>
    <property type="evidence" value="ECO:0007669"/>
    <property type="project" value="UniProtKB-SubCell"/>
</dbReference>
<feature type="transmembrane region" description="Helical" evidence="11">
    <location>
        <begin position="105"/>
        <end position="122"/>
    </location>
</feature>
<sequence>MAPDPHDQHDSKHQDQHRQENQPDDGPAGQVSPAGSTVLGRASYPEVLRIGEILRKETVGGILLLIATVAALIWANSPASGSYFAIRDFEFGYEPWHLELSVGEWAADGLLAVFFFLVGLELKREFVAGDLRDLSKAIVPVAAAAGGVVVPALIYVAVNLVSGSDGLRGWAIPTATDIAFALAVLAVISSHLPSALRIFLLTLAVVDDLLAITIIAFFYTEDLHLLYLGIMLLPLGLFLYLAQSGRRIFATHPAAAWLILLPVGIVVWALMHASGVHATVAGVLLGFCIPVLRRGPDGRPVQPEPGKPGLAEIFEHRLRPLSAGFAVPVFAFFSAGVAIGGISGLGSALSDPVAIGILAGLVAGKPLGILATTWALTTATRARLDASVKWIDLLGIGVLSGIGFTVSLLVNDLSFDPGTEHNDHAKVAILAASVTAALLASILLRIRNRFYRLVEEQESRDADADGIPDVYDDDGGR</sequence>
<dbReference type="Pfam" id="PF06965">
    <property type="entry name" value="Na_H_antiport_1"/>
    <property type="match status" value="1"/>
</dbReference>
<dbReference type="PANTHER" id="PTHR30341:SF0">
    <property type="entry name" value="NA(+)_H(+) ANTIPORTER NHAA"/>
    <property type="match status" value="1"/>
</dbReference>
<evidence type="ECO:0000256" key="4">
    <source>
        <dbReference type="ARBA" id="ARBA00022475"/>
    </source>
</evidence>
<dbReference type="GO" id="GO:0006885">
    <property type="term" value="P:regulation of pH"/>
    <property type="evidence" value="ECO:0007669"/>
    <property type="project" value="UniProtKB-UniRule"/>
</dbReference>
<dbReference type="RefSeq" id="WP_210230381.1">
    <property type="nucleotide sequence ID" value="NZ_CP076022.1"/>
</dbReference>
<comment type="catalytic activity">
    <reaction evidence="11">
        <text>Na(+)(in) + 2 H(+)(out) = Na(+)(out) + 2 H(+)(in)</text>
        <dbReference type="Rhea" id="RHEA:29251"/>
        <dbReference type="ChEBI" id="CHEBI:15378"/>
        <dbReference type="ChEBI" id="CHEBI:29101"/>
    </reaction>
</comment>
<reference evidence="13 14" key="1">
    <citation type="submission" date="2021-05" db="EMBL/GenBank/DDBJ databases">
        <title>Novel species in genus Arthrobacter.</title>
        <authorList>
            <person name="Zhang G."/>
        </authorList>
    </citation>
    <scope>NUCLEOTIDE SEQUENCE [LARGE SCALE GENOMIC DNA]</scope>
    <source>
        <strain evidence="14">zg-ZUI227</strain>
    </source>
</reference>
<evidence type="ECO:0000256" key="6">
    <source>
        <dbReference type="ARBA" id="ARBA00022989"/>
    </source>
</evidence>
<feature type="transmembrane region" description="Helical" evidence="11">
    <location>
        <begin position="390"/>
        <end position="410"/>
    </location>
</feature>
<dbReference type="Gene3D" id="1.20.1530.10">
    <property type="entry name" value="Na+/H+ antiporter like domain"/>
    <property type="match status" value="1"/>
</dbReference>
<evidence type="ECO:0000256" key="3">
    <source>
        <dbReference type="ARBA" id="ARBA00022449"/>
    </source>
</evidence>
<evidence type="ECO:0000313" key="14">
    <source>
        <dbReference type="Proteomes" id="UP000676885"/>
    </source>
</evidence>
<dbReference type="HAMAP" id="MF_01844">
    <property type="entry name" value="NhaA"/>
    <property type="match status" value="1"/>
</dbReference>
<name>A0A975M7A0_9MICC</name>
<dbReference type="KEGG" id="ajg:KKR91_05075"/>
<evidence type="ECO:0000256" key="12">
    <source>
        <dbReference type="SAM" id="MobiDB-lite"/>
    </source>
</evidence>
<dbReference type="PANTHER" id="PTHR30341">
    <property type="entry name" value="SODIUM ION/PROTON ANTIPORTER NHAA-RELATED"/>
    <property type="match status" value="1"/>
</dbReference>
<feature type="transmembrane region" description="Helical" evidence="11">
    <location>
        <begin position="325"/>
        <end position="349"/>
    </location>
</feature>
<feature type="transmembrane region" description="Helical" evidence="11">
    <location>
        <begin position="170"/>
        <end position="188"/>
    </location>
</feature>
<dbReference type="AlphaFoldDB" id="A0A975M7A0"/>
<feature type="transmembrane region" description="Helical" evidence="11">
    <location>
        <begin position="276"/>
        <end position="292"/>
    </location>
</feature>
<dbReference type="NCBIfam" id="TIGR00773">
    <property type="entry name" value="NhaA"/>
    <property type="match status" value="1"/>
</dbReference>
<feature type="transmembrane region" description="Helical" evidence="11">
    <location>
        <begin position="225"/>
        <end position="242"/>
    </location>
</feature>
<keyword evidence="10 11" id="KW-0739">Sodium transport</keyword>
<keyword evidence="5 11" id="KW-0812">Transmembrane</keyword>
<proteinExistence type="inferred from homology"/>
<feature type="transmembrane region" description="Helical" evidence="11">
    <location>
        <begin position="425"/>
        <end position="444"/>
    </location>
</feature>
<organism evidence="13 14">
    <name type="scientific">Arthrobacter jiangjiafuii</name>
    <dbReference type="NCBI Taxonomy" id="2817475"/>
    <lineage>
        <taxon>Bacteria</taxon>
        <taxon>Bacillati</taxon>
        <taxon>Actinomycetota</taxon>
        <taxon>Actinomycetes</taxon>
        <taxon>Micrococcales</taxon>
        <taxon>Micrococcaceae</taxon>
        <taxon>Arthrobacter</taxon>
    </lineage>
</organism>
<dbReference type="GO" id="GO:0015385">
    <property type="term" value="F:sodium:proton antiporter activity"/>
    <property type="evidence" value="ECO:0007669"/>
    <property type="project" value="UniProtKB-UniRule"/>
</dbReference>
<keyword evidence="9 11" id="KW-0472">Membrane</keyword>
<comment type="subcellular location">
    <subcellularLocation>
        <location evidence="1">Cell inner membrane</location>
        <topology evidence="1">Multi-pass membrane protein</topology>
    </subcellularLocation>
    <subcellularLocation>
        <location evidence="11">Cell membrane</location>
        <topology evidence="11">Multi-pass membrane protein</topology>
    </subcellularLocation>
</comment>